<dbReference type="EMBL" id="MVHT01000219">
    <property type="protein sequence ID" value="ORA86472.1"/>
    <property type="molecule type" value="Genomic_DNA"/>
</dbReference>
<proteinExistence type="predicted"/>
<protein>
    <recommendedName>
        <fullName evidence="3">PPE family protein</fullName>
    </recommendedName>
</protein>
<gene>
    <name evidence="1" type="ORF">BST27_30375</name>
</gene>
<accession>A0A1X0EPG9</accession>
<dbReference type="Proteomes" id="UP000192739">
    <property type="component" value="Unassembled WGS sequence"/>
</dbReference>
<evidence type="ECO:0000313" key="2">
    <source>
        <dbReference type="Proteomes" id="UP000192739"/>
    </source>
</evidence>
<evidence type="ECO:0008006" key="3">
    <source>
        <dbReference type="Google" id="ProtNLM"/>
    </source>
</evidence>
<sequence length="208" mass="21087">MFGTNVAIPVTGYIYPITIYAPPTFGIPVNVSVTVLLTINVSGTLLSPGMDNIVVNPIVFNDLTAGADLRIPFQMNLLGRLNLGIPGLSGFGNSNGTSSSGFFNGSSNNTSGFFNSNDWSSGLANANGAWTSGWYNSGTLLSGFQNLGNAISGIANTSTLGADTAALISGIGNVGSQISGYWNGQVSALQAALAALSPINGGLVVTTT</sequence>
<reference evidence="1 2" key="1">
    <citation type="submission" date="2017-02" db="EMBL/GenBank/DDBJ databases">
        <title>The new phylogeny of genus Mycobacterium.</title>
        <authorList>
            <person name="Tortoli E."/>
            <person name="Trovato A."/>
            <person name="Cirillo D.M."/>
        </authorList>
    </citation>
    <scope>NUCLEOTIDE SEQUENCE [LARGE SCALE GENOMIC DNA]</scope>
    <source>
        <strain evidence="1 2">DSM 44049</strain>
    </source>
</reference>
<comment type="caution">
    <text evidence="1">The sequence shown here is derived from an EMBL/GenBank/DDBJ whole genome shotgun (WGS) entry which is preliminary data.</text>
</comment>
<name>A0A1X0EPG9_MYCIE</name>
<dbReference type="AlphaFoldDB" id="A0A1X0EPG9"/>
<dbReference type="RefSeq" id="WP_249025747.1">
    <property type="nucleotide sequence ID" value="NZ_MVHT01000219.1"/>
</dbReference>
<organism evidence="1 2">
    <name type="scientific">Mycobacterium intermedium</name>
    <dbReference type="NCBI Taxonomy" id="28445"/>
    <lineage>
        <taxon>Bacteria</taxon>
        <taxon>Bacillati</taxon>
        <taxon>Actinomycetota</taxon>
        <taxon>Actinomycetes</taxon>
        <taxon>Mycobacteriales</taxon>
        <taxon>Mycobacteriaceae</taxon>
        <taxon>Mycobacterium</taxon>
        <taxon>Mycobacterium simiae complex</taxon>
    </lineage>
</organism>
<evidence type="ECO:0000313" key="1">
    <source>
        <dbReference type="EMBL" id="ORA86472.1"/>
    </source>
</evidence>
<keyword evidence="2" id="KW-1185">Reference proteome</keyword>